<evidence type="ECO:0000256" key="2">
    <source>
        <dbReference type="ARBA" id="ARBA00008533"/>
    </source>
</evidence>
<dbReference type="InterPro" id="IPR004807">
    <property type="entry name" value="UvrB"/>
</dbReference>
<dbReference type="Gene3D" id="4.10.860.10">
    <property type="entry name" value="UVR domain"/>
    <property type="match status" value="1"/>
</dbReference>
<evidence type="ECO:0000256" key="11">
    <source>
        <dbReference type="ARBA" id="ARBA00026033"/>
    </source>
</evidence>
<gene>
    <name evidence="13" type="primary">uvrB</name>
    <name evidence="18" type="ORF">SAMN02745121_02545</name>
</gene>
<dbReference type="InterPro" id="IPR001650">
    <property type="entry name" value="Helicase_C-like"/>
</dbReference>
<dbReference type="SUPFAM" id="SSF46600">
    <property type="entry name" value="C-terminal UvrC-binding domain of UvrB"/>
    <property type="match status" value="1"/>
</dbReference>
<evidence type="ECO:0000259" key="15">
    <source>
        <dbReference type="PROSITE" id="PS50151"/>
    </source>
</evidence>
<dbReference type="PROSITE" id="PS51194">
    <property type="entry name" value="HELICASE_CTER"/>
    <property type="match status" value="1"/>
</dbReference>
<keyword evidence="4 13" id="KW-0547">Nucleotide-binding</keyword>
<evidence type="ECO:0000256" key="4">
    <source>
        <dbReference type="ARBA" id="ARBA00022741"/>
    </source>
</evidence>
<evidence type="ECO:0000256" key="9">
    <source>
        <dbReference type="ARBA" id="ARBA00023204"/>
    </source>
</evidence>
<dbReference type="InterPro" id="IPR036876">
    <property type="entry name" value="UVR_dom_sf"/>
</dbReference>
<dbReference type="Pfam" id="PF12344">
    <property type="entry name" value="UvrB"/>
    <property type="match status" value="1"/>
</dbReference>
<feature type="domain" description="Helicase ATP-binding" evidence="16">
    <location>
        <begin position="57"/>
        <end position="210"/>
    </location>
</feature>
<comment type="subcellular location">
    <subcellularLocation>
        <location evidence="1 13 14">Cytoplasm</location>
    </subcellularLocation>
</comment>
<dbReference type="Pfam" id="PF04851">
    <property type="entry name" value="ResIII"/>
    <property type="match status" value="1"/>
</dbReference>
<comment type="function">
    <text evidence="13">The UvrABC repair system catalyzes the recognition and processing of DNA lesions. A damage recognition complex composed of 2 UvrA and 2 UvrB subunits scans DNA for abnormalities. Upon binding of the UvrA(2)B(2) complex to a putative damaged site, the DNA wraps around one UvrB monomer. DNA wrap is dependent on ATP binding by UvrB and probably causes local melting of the DNA helix, facilitating insertion of UvrB beta-hairpin between the DNA strands. Then UvrB probes one DNA strand for the presence of a lesion. If a lesion is found the UvrA subunits dissociate and the UvrB-DNA preincision complex is formed. This complex is subsequently bound by UvrC and the second UvrB is released. If no lesion is found, the DNA wraps around the other UvrB subunit that will check the other stand for damage.</text>
</comment>
<dbReference type="InterPro" id="IPR001943">
    <property type="entry name" value="UVR_dom"/>
</dbReference>
<dbReference type="OrthoDB" id="9806651at2"/>
<dbReference type="CDD" id="cd17916">
    <property type="entry name" value="DEXHc_UvrB"/>
    <property type="match status" value="1"/>
</dbReference>
<dbReference type="CDD" id="cd18790">
    <property type="entry name" value="SF2_C_UvrB"/>
    <property type="match status" value="1"/>
</dbReference>
<dbReference type="AlphaFoldDB" id="A0A1I1WUH9"/>
<evidence type="ECO:0000256" key="5">
    <source>
        <dbReference type="ARBA" id="ARBA00022763"/>
    </source>
</evidence>
<dbReference type="Gene3D" id="3.40.50.300">
    <property type="entry name" value="P-loop containing nucleotide triphosphate hydrolases"/>
    <property type="match status" value="3"/>
</dbReference>
<keyword evidence="19" id="KW-1185">Reference proteome</keyword>
<evidence type="ECO:0000256" key="6">
    <source>
        <dbReference type="ARBA" id="ARBA00022769"/>
    </source>
</evidence>
<dbReference type="InterPro" id="IPR041471">
    <property type="entry name" value="UvrB_inter"/>
</dbReference>
<feature type="domain" description="Helicase C-terminal" evidence="17">
    <location>
        <begin position="462"/>
        <end position="624"/>
    </location>
</feature>
<dbReference type="RefSeq" id="WP_096329071.1">
    <property type="nucleotide sequence ID" value="NZ_FOMX01000007.1"/>
</dbReference>
<proteinExistence type="inferred from homology"/>
<keyword evidence="10 13" id="KW-0742">SOS response</keyword>
<dbReference type="GO" id="GO:0009380">
    <property type="term" value="C:excinuclease repair complex"/>
    <property type="evidence" value="ECO:0007669"/>
    <property type="project" value="InterPro"/>
</dbReference>
<dbReference type="NCBIfam" id="TIGR00631">
    <property type="entry name" value="uvrb"/>
    <property type="match status" value="1"/>
</dbReference>
<accession>A0A1I1WUH9</accession>
<organism evidence="18 19">
    <name type="scientific">Nannocystis exedens</name>
    <dbReference type="NCBI Taxonomy" id="54"/>
    <lineage>
        <taxon>Bacteria</taxon>
        <taxon>Pseudomonadati</taxon>
        <taxon>Myxococcota</taxon>
        <taxon>Polyangia</taxon>
        <taxon>Nannocystales</taxon>
        <taxon>Nannocystaceae</taxon>
        <taxon>Nannocystis</taxon>
    </lineage>
</organism>
<feature type="binding site" evidence="13">
    <location>
        <begin position="70"/>
        <end position="77"/>
    </location>
    <ligand>
        <name>ATP</name>
        <dbReference type="ChEBI" id="CHEBI:30616"/>
    </ligand>
</feature>
<feature type="short sequence motif" description="Beta-hairpin" evidence="13">
    <location>
        <begin position="123"/>
        <end position="146"/>
    </location>
</feature>
<evidence type="ECO:0000256" key="14">
    <source>
        <dbReference type="RuleBase" id="RU003587"/>
    </source>
</evidence>
<evidence type="ECO:0000256" key="3">
    <source>
        <dbReference type="ARBA" id="ARBA00022490"/>
    </source>
</evidence>
<dbReference type="PROSITE" id="PS50151">
    <property type="entry name" value="UVR"/>
    <property type="match status" value="1"/>
</dbReference>
<dbReference type="HAMAP" id="MF_00204">
    <property type="entry name" value="UvrB"/>
    <property type="match status" value="1"/>
</dbReference>
<keyword evidence="8 13" id="KW-0267">Excision nuclease</keyword>
<dbReference type="NCBIfam" id="NF003673">
    <property type="entry name" value="PRK05298.1"/>
    <property type="match status" value="1"/>
</dbReference>
<name>A0A1I1WUH9_9BACT</name>
<dbReference type="InterPro" id="IPR024759">
    <property type="entry name" value="UvrB_YAD/RRR_dom"/>
</dbReference>
<evidence type="ECO:0000259" key="17">
    <source>
        <dbReference type="PROSITE" id="PS51194"/>
    </source>
</evidence>
<protein>
    <recommendedName>
        <fullName evidence="12 13">UvrABC system protein B</fullName>
        <shortName evidence="13">Protein UvrB</shortName>
    </recommendedName>
    <alternativeName>
        <fullName evidence="13">Excinuclease ABC subunit B</fullName>
    </alternativeName>
</protein>
<dbReference type="GO" id="GO:0016887">
    <property type="term" value="F:ATP hydrolysis activity"/>
    <property type="evidence" value="ECO:0007669"/>
    <property type="project" value="InterPro"/>
</dbReference>
<evidence type="ECO:0000256" key="12">
    <source>
        <dbReference type="ARBA" id="ARBA00029504"/>
    </source>
</evidence>
<dbReference type="SMART" id="SM00487">
    <property type="entry name" value="DEXDc"/>
    <property type="match status" value="1"/>
</dbReference>
<comment type="domain">
    <text evidence="13">The beta-hairpin motif is involved in DNA binding.</text>
</comment>
<keyword evidence="3 13" id="KW-0963">Cytoplasm</keyword>
<dbReference type="Pfam" id="PF17757">
    <property type="entry name" value="UvrB_inter"/>
    <property type="match status" value="1"/>
</dbReference>
<dbReference type="GO" id="GO:0009432">
    <property type="term" value="P:SOS response"/>
    <property type="evidence" value="ECO:0007669"/>
    <property type="project" value="UniProtKB-UniRule"/>
</dbReference>
<dbReference type="GO" id="GO:0005524">
    <property type="term" value="F:ATP binding"/>
    <property type="evidence" value="ECO:0007669"/>
    <property type="project" value="UniProtKB-UniRule"/>
</dbReference>
<evidence type="ECO:0000256" key="7">
    <source>
        <dbReference type="ARBA" id="ARBA00022840"/>
    </source>
</evidence>
<sequence>MARSRARSQQVPVNEPGIEWDLASAVKPTIAADRPFRLVSQFKPAGGQPEAIRQLVEGVQRGDKYQHLLGITGSGKTFTIANVIAQVQRPTLILAHNKTLAAQLYGEFKALFPDNAVEYFVSYYDYYQPEAYLPSTDTFIEKDSMINEQIDRLRHAATYSLLSRRDVIIIASVSCIYGIGAAEAYYGMVATVSVGESLDRDQLLRRLIEMQYERNDIDFHRGTFRVRGDVVEVFPAYEDEKAIRIEFFGDEVEAIREVDALRGAVRGTMQRVTIFPASHYVTPASQLRKAINSIKLELHDRLVELKEKIRLVEAQRLEQRTMFDLEMLEEMGFCSGIENYSRHLTMRKPGEPPPTLIDYFAPDFLTIVDESHQTIPQVGAMYNGDRSRKTTLVEHGFRLPSALDNRPLKFDEWESRLHQVIFMSATPAEYELRKTEGVVVEQIIRPTGLLDPEIQVRPIAGQVDELLAEIRARIAKNERVLVTTLTKRMAEDLTEYYGDLGLRVRYLHSDVETLERVEILRGLRRGEFDVLIGINLLREGLDLPEVSLVAILDADKEGFLREYKSLIQTCGRAARNLHGTVIMFADRMTDSMRACIEETQRRREVQAAYNKEHGIVPRSTHAAINPLEAEAKPEATPARGKQAKAPVNELPVGLGPLTDGELLPGELDARIGELKAQMVELAKALRYEEAAKIRDRIRVLEARRLEFVA</sequence>
<dbReference type="PANTHER" id="PTHR24029:SF0">
    <property type="entry name" value="UVRABC SYSTEM PROTEIN B"/>
    <property type="match status" value="1"/>
</dbReference>
<dbReference type="EMBL" id="FOMX01000007">
    <property type="protein sequence ID" value="SFD98854.1"/>
    <property type="molecule type" value="Genomic_DNA"/>
</dbReference>
<evidence type="ECO:0000256" key="1">
    <source>
        <dbReference type="ARBA" id="ARBA00004496"/>
    </source>
</evidence>
<dbReference type="Pfam" id="PF02151">
    <property type="entry name" value="UVR"/>
    <property type="match status" value="1"/>
</dbReference>
<comment type="similarity">
    <text evidence="2 13 14">Belongs to the UvrB family.</text>
</comment>
<evidence type="ECO:0000256" key="13">
    <source>
        <dbReference type="HAMAP-Rule" id="MF_00204"/>
    </source>
</evidence>
<reference evidence="19" key="1">
    <citation type="submission" date="2016-10" db="EMBL/GenBank/DDBJ databases">
        <authorList>
            <person name="Varghese N."/>
            <person name="Submissions S."/>
        </authorList>
    </citation>
    <scope>NUCLEOTIDE SEQUENCE [LARGE SCALE GENOMIC DNA]</scope>
    <source>
        <strain evidence="19">ATCC 25963</strain>
    </source>
</reference>
<comment type="subunit">
    <text evidence="11 13 14">Forms a heterotetramer with UvrA during the search for lesions. Interacts with UvrC in an incision complex.</text>
</comment>
<evidence type="ECO:0000259" key="16">
    <source>
        <dbReference type="PROSITE" id="PS51192"/>
    </source>
</evidence>
<keyword evidence="9 13" id="KW-0234">DNA repair</keyword>
<dbReference type="PANTHER" id="PTHR24029">
    <property type="entry name" value="UVRABC SYSTEM PROTEIN B"/>
    <property type="match status" value="1"/>
</dbReference>
<dbReference type="GO" id="GO:0009381">
    <property type="term" value="F:excinuclease ABC activity"/>
    <property type="evidence" value="ECO:0007669"/>
    <property type="project" value="UniProtKB-UniRule"/>
</dbReference>
<dbReference type="GO" id="GO:0003677">
    <property type="term" value="F:DNA binding"/>
    <property type="evidence" value="ECO:0007669"/>
    <property type="project" value="UniProtKB-UniRule"/>
</dbReference>
<dbReference type="GO" id="GO:0006289">
    <property type="term" value="P:nucleotide-excision repair"/>
    <property type="evidence" value="ECO:0007669"/>
    <property type="project" value="UniProtKB-UniRule"/>
</dbReference>
<dbReference type="STRING" id="54.SAMN02745121_02545"/>
<dbReference type="GO" id="GO:0005737">
    <property type="term" value="C:cytoplasm"/>
    <property type="evidence" value="ECO:0007669"/>
    <property type="project" value="UniProtKB-SubCell"/>
</dbReference>
<dbReference type="Proteomes" id="UP000199400">
    <property type="component" value="Unassembled WGS sequence"/>
</dbReference>
<dbReference type="SUPFAM" id="SSF52540">
    <property type="entry name" value="P-loop containing nucleoside triphosphate hydrolases"/>
    <property type="match status" value="2"/>
</dbReference>
<feature type="domain" description="UVR" evidence="15">
    <location>
        <begin position="668"/>
        <end position="703"/>
    </location>
</feature>
<keyword evidence="5 13" id="KW-0227">DNA damage</keyword>
<dbReference type="Pfam" id="PF00271">
    <property type="entry name" value="Helicase_C"/>
    <property type="match status" value="1"/>
</dbReference>
<evidence type="ECO:0000256" key="10">
    <source>
        <dbReference type="ARBA" id="ARBA00023236"/>
    </source>
</evidence>
<dbReference type="InterPro" id="IPR006935">
    <property type="entry name" value="Helicase/UvrB_N"/>
</dbReference>
<evidence type="ECO:0000256" key="8">
    <source>
        <dbReference type="ARBA" id="ARBA00022881"/>
    </source>
</evidence>
<evidence type="ECO:0000313" key="19">
    <source>
        <dbReference type="Proteomes" id="UP000199400"/>
    </source>
</evidence>
<dbReference type="InterPro" id="IPR014001">
    <property type="entry name" value="Helicase_ATP-bd"/>
</dbReference>
<dbReference type="PROSITE" id="PS51192">
    <property type="entry name" value="HELICASE_ATP_BIND_1"/>
    <property type="match status" value="1"/>
</dbReference>
<keyword evidence="7 13" id="KW-0067">ATP-binding</keyword>
<evidence type="ECO:0000313" key="18">
    <source>
        <dbReference type="EMBL" id="SFD98854.1"/>
    </source>
</evidence>
<keyword evidence="6 13" id="KW-0228">DNA excision</keyword>
<dbReference type="InterPro" id="IPR027417">
    <property type="entry name" value="P-loop_NTPase"/>
</dbReference>
<dbReference type="SMART" id="SM00490">
    <property type="entry name" value="HELICc"/>
    <property type="match status" value="1"/>
</dbReference>